<feature type="region of interest" description="Disordered" evidence="1">
    <location>
        <begin position="165"/>
        <end position="186"/>
    </location>
</feature>
<comment type="caution">
    <text evidence="3">The sequence shown here is derived from an EMBL/GenBank/DDBJ whole genome shotgun (WGS) entry which is preliminary data.</text>
</comment>
<dbReference type="EMBL" id="AQHV01000026">
    <property type="protein sequence ID" value="KKB47292.1"/>
    <property type="molecule type" value="Genomic_DNA"/>
</dbReference>
<evidence type="ECO:0000256" key="1">
    <source>
        <dbReference type="SAM" id="MobiDB-lite"/>
    </source>
</evidence>
<protein>
    <recommendedName>
        <fullName evidence="2">Plasmid pRiA4b Orf3-like domain-containing protein</fullName>
    </recommendedName>
</protein>
<sequence length="186" mass="21572">MVFRFLILSDEVDDFKREIKIDAEATFLDLHDAILESVGYTKDQMCSFFICDDDWSKNTEITLVEMDTTSEVDNYIMAETRLEELLEDEHQKLMFVFDYMTERAFFMELREIEPGKDLDKAIVSKSIGVAPAQTIDFDEFETKNGSTEIGEDFYGDSEYDIDELDKGGFEGLGDVPMENPYDDERF</sequence>
<gene>
    <name evidence="3" type="ORF">HMPREF1535_04702</name>
</gene>
<proteinExistence type="predicted"/>
<dbReference type="AlphaFoldDB" id="A0A0F5IQ89"/>
<dbReference type="Pfam" id="PF07929">
    <property type="entry name" value="PRiA4_ORF3"/>
    <property type="match status" value="1"/>
</dbReference>
<dbReference type="STRING" id="927665.HMPREF1535_04702"/>
<dbReference type="RefSeq" id="WP_007653904.1">
    <property type="nucleotide sequence ID" value="NZ_KQ033914.1"/>
</dbReference>
<feature type="domain" description="Plasmid pRiA4b Orf3-like" evidence="2">
    <location>
        <begin position="8"/>
        <end position="130"/>
    </location>
</feature>
<dbReference type="InterPro" id="IPR012912">
    <property type="entry name" value="Plasmid_pRiA4b_Orf3-like"/>
</dbReference>
<dbReference type="GeneID" id="69978717"/>
<dbReference type="Gene3D" id="3.10.290.30">
    <property type="entry name" value="MM3350-like"/>
    <property type="match status" value="1"/>
</dbReference>
<dbReference type="Proteomes" id="UP000033047">
    <property type="component" value="Unassembled WGS sequence"/>
</dbReference>
<evidence type="ECO:0000313" key="4">
    <source>
        <dbReference type="Proteomes" id="UP000033047"/>
    </source>
</evidence>
<evidence type="ECO:0000313" key="3">
    <source>
        <dbReference type="EMBL" id="KKB47292.1"/>
    </source>
</evidence>
<organism evidence="3 4">
    <name type="scientific">Parabacteroides goldsteinii DSM 19448 = WAL 12034</name>
    <dbReference type="NCBI Taxonomy" id="927665"/>
    <lineage>
        <taxon>Bacteria</taxon>
        <taxon>Pseudomonadati</taxon>
        <taxon>Bacteroidota</taxon>
        <taxon>Bacteroidia</taxon>
        <taxon>Bacteroidales</taxon>
        <taxon>Tannerellaceae</taxon>
        <taxon>Parabacteroides</taxon>
    </lineage>
</organism>
<reference evidence="3 4" key="1">
    <citation type="submission" date="2013-04" db="EMBL/GenBank/DDBJ databases">
        <title>The Genome Sequence of Parabacteroides goldsteinii DSM 19448.</title>
        <authorList>
            <consortium name="The Broad Institute Genomics Platform"/>
            <person name="Earl A."/>
            <person name="Ward D."/>
            <person name="Feldgarden M."/>
            <person name="Gevers D."/>
            <person name="Martens E."/>
            <person name="Sakamoto M."/>
            <person name="Benno Y."/>
            <person name="Song Y."/>
            <person name="Liu C."/>
            <person name="Lee J."/>
            <person name="Bolanos M."/>
            <person name="Vaisanen M.L."/>
            <person name="Finegold S.M."/>
            <person name="Walker B."/>
            <person name="Young S."/>
            <person name="Zeng Q."/>
            <person name="Gargeya S."/>
            <person name="Fitzgerald M."/>
            <person name="Haas B."/>
            <person name="Abouelleil A."/>
            <person name="Allen A.W."/>
            <person name="Alvarado L."/>
            <person name="Arachchi H.M."/>
            <person name="Berlin A.M."/>
            <person name="Chapman S.B."/>
            <person name="Gainer-Dewar J."/>
            <person name="Goldberg J."/>
            <person name="Griggs A."/>
            <person name="Gujja S."/>
            <person name="Hansen M."/>
            <person name="Howarth C."/>
            <person name="Imamovic A."/>
            <person name="Ireland A."/>
            <person name="Larimer J."/>
            <person name="McCowan C."/>
            <person name="Murphy C."/>
            <person name="Pearson M."/>
            <person name="Poon T.W."/>
            <person name="Priest M."/>
            <person name="Roberts A."/>
            <person name="Saif S."/>
            <person name="Shea T."/>
            <person name="Sisk P."/>
            <person name="Sykes S."/>
            <person name="Wortman J."/>
            <person name="Nusbaum C."/>
            <person name="Birren B."/>
        </authorList>
    </citation>
    <scope>NUCLEOTIDE SEQUENCE [LARGE SCALE GENOMIC DNA]</scope>
    <source>
        <strain evidence="3 4">DSM 19448</strain>
    </source>
</reference>
<dbReference type="InterPro" id="IPR024047">
    <property type="entry name" value="MM3350-like_sf"/>
</dbReference>
<name>A0A0F5IQ89_9BACT</name>
<evidence type="ECO:0000259" key="2">
    <source>
        <dbReference type="Pfam" id="PF07929"/>
    </source>
</evidence>
<dbReference type="PATRIC" id="fig|927665.4.peg.4822"/>
<accession>A0A0F5IQ89</accession>
<dbReference type="HOGENOM" id="CLU_108362_0_0_10"/>
<dbReference type="SUPFAM" id="SSF159941">
    <property type="entry name" value="MM3350-like"/>
    <property type="match status" value="1"/>
</dbReference>